<evidence type="ECO:0000313" key="2">
    <source>
        <dbReference type="EMBL" id="AZV79592.1"/>
    </source>
</evidence>
<dbReference type="OrthoDB" id="6101375at2"/>
<dbReference type="InterPro" id="IPR036412">
    <property type="entry name" value="HAD-like_sf"/>
</dbReference>
<dbReference type="SUPFAM" id="SSF56784">
    <property type="entry name" value="HAD-like"/>
    <property type="match status" value="1"/>
</dbReference>
<dbReference type="SFLD" id="SFLDS00003">
    <property type="entry name" value="Haloacid_Dehalogenase"/>
    <property type="match status" value="1"/>
</dbReference>
<name>A0A3T0N6K3_9RHOB</name>
<dbReference type="AlphaFoldDB" id="A0A3T0N6K3"/>
<evidence type="ECO:0000313" key="3">
    <source>
        <dbReference type="Proteomes" id="UP000283063"/>
    </source>
</evidence>
<keyword evidence="1 2" id="KW-0378">Hydrolase</keyword>
<dbReference type="PANTHER" id="PTHR43316">
    <property type="entry name" value="HYDROLASE, HALOACID DELAHOGENASE-RELATED"/>
    <property type="match status" value="1"/>
</dbReference>
<organism evidence="2 3">
    <name type="scientific">Parasedimentitalea marina</name>
    <dbReference type="NCBI Taxonomy" id="2483033"/>
    <lineage>
        <taxon>Bacteria</taxon>
        <taxon>Pseudomonadati</taxon>
        <taxon>Pseudomonadota</taxon>
        <taxon>Alphaproteobacteria</taxon>
        <taxon>Rhodobacterales</taxon>
        <taxon>Paracoccaceae</taxon>
        <taxon>Parasedimentitalea</taxon>
    </lineage>
</organism>
<keyword evidence="3" id="KW-1185">Reference proteome</keyword>
<reference evidence="2 3" key="1">
    <citation type="submission" date="2018-10" db="EMBL/GenBank/DDBJ databases">
        <title>Parasedimentitalea marina sp. nov., a psychrophilic bacterium isolated from deep seawater of the New Britain Trench.</title>
        <authorList>
            <person name="Cao J."/>
        </authorList>
    </citation>
    <scope>NUCLEOTIDE SEQUENCE [LARGE SCALE GENOMIC DNA]</scope>
    <source>
        <strain evidence="2 3">W43</strain>
    </source>
</reference>
<sequence>MARTLTTVGFDADDTLWHNERFFRITQQKFAELLGDHTPVDLDPERLGDRLLAAEQRNLGRYGYGVKGFTLSMIETAIEVTDARVPASVIHELIEAGQMMLAFPIELLPHAQEAVTALAGDYRVVLVTKGDLLDQERKLAQSGLGDLFDAVEIVSEKTPEIYREIFSNQPGGVAGTMMVGNSVRSDVVPMIAAGGWGTYVPHNLTWEYEKEATPEGDPHFHQIKDLSELAGLLAKLG</sequence>
<dbReference type="InterPro" id="IPR023214">
    <property type="entry name" value="HAD_sf"/>
</dbReference>
<dbReference type="Gene3D" id="1.10.150.240">
    <property type="entry name" value="Putative phosphatase, domain 2"/>
    <property type="match status" value="1"/>
</dbReference>
<evidence type="ECO:0000256" key="1">
    <source>
        <dbReference type="ARBA" id="ARBA00022801"/>
    </source>
</evidence>
<protein>
    <submittedName>
        <fullName evidence="2">HAD family hydrolase</fullName>
    </submittedName>
</protein>
<dbReference type="Proteomes" id="UP000283063">
    <property type="component" value="Chromosome"/>
</dbReference>
<dbReference type="InterPro" id="IPR023198">
    <property type="entry name" value="PGP-like_dom2"/>
</dbReference>
<dbReference type="GO" id="GO:0016787">
    <property type="term" value="F:hydrolase activity"/>
    <property type="evidence" value="ECO:0007669"/>
    <property type="project" value="UniProtKB-KW"/>
</dbReference>
<dbReference type="InterPro" id="IPR051540">
    <property type="entry name" value="S-2-haloacid_dehalogenase"/>
</dbReference>
<dbReference type="SFLD" id="SFLDG01129">
    <property type="entry name" value="C1.5:_HAD__Beta-PGM__Phosphata"/>
    <property type="match status" value="1"/>
</dbReference>
<dbReference type="RefSeq" id="WP_127750179.1">
    <property type="nucleotide sequence ID" value="NZ_CP033219.1"/>
</dbReference>
<dbReference type="Gene3D" id="3.40.50.1000">
    <property type="entry name" value="HAD superfamily/HAD-like"/>
    <property type="match status" value="1"/>
</dbReference>
<gene>
    <name evidence="2" type="ORF">EBB79_18105</name>
</gene>
<proteinExistence type="predicted"/>
<dbReference type="PANTHER" id="PTHR43316:SF8">
    <property type="entry name" value="HAD FAMILY HYDROLASE"/>
    <property type="match status" value="1"/>
</dbReference>
<dbReference type="Pfam" id="PF00702">
    <property type="entry name" value="Hydrolase"/>
    <property type="match status" value="1"/>
</dbReference>
<dbReference type="EMBL" id="CP033219">
    <property type="protein sequence ID" value="AZV79592.1"/>
    <property type="molecule type" value="Genomic_DNA"/>
</dbReference>
<dbReference type="KEGG" id="sedi:EBB79_18105"/>
<accession>A0A3T0N6K3</accession>